<dbReference type="Proteomes" id="UP000054526">
    <property type="component" value="Unassembled WGS sequence"/>
</dbReference>
<gene>
    <name evidence="2" type="ORF">SD71_03105</name>
</gene>
<name>A0ABR5A9F2_9BACL</name>
<feature type="compositionally biased region" description="Basic and acidic residues" evidence="1">
    <location>
        <begin position="22"/>
        <end position="33"/>
    </location>
</feature>
<evidence type="ECO:0008006" key="4">
    <source>
        <dbReference type="Google" id="ProtNLM"/>
    </source>
</evidence>
<accession>A0ABR5A9F2</accession>
<organism evidence="2 3">
    <name type="scientific">Cohnella kolymensis</name>
    <dbReference type="NCBI Taxonomy" id="1590652"/>
    <lineage>
        <taxon>Bacteria</taxon>
        <taxon>Bacillati</taxon>
        <taxon>Bacillota</taxon>
        <taxon>Bacilli</taxon>
        <taxon>Bacillales</taxon>
        <taxon>Paenibacillaceae</taxon>
        <taxon>Cohnella</taxon>
    </lineage>
</organism>
<dbReference type="EMBL" id="JXAL01000001">
    <property type="protein sequence ID" value="KIL37607.1"/>
    <property type="molecule type" value="Genomic_DNA"/>
</dbReference>
<evidence type="ECO:0000313" key="3">
    <source>
        <dbReference type="Proteomes" id="UP000054526"/>
    </source>
</evidence>
<sequence length="237" mass="26398">MITNIKRFDRRHKGDTGPQGPKGDKGDQGEKGDPGPQGPQGPAGSTEALEAQLSQLQALIENQNAQIAALDTRVRELENAPGLVIVTGAEFTPVNQVWIDGRYNVTYDVQLNLSDGTTVPYGQRQSVSFAYQETSKQHSFNATYNGGYYPLTVTVQRLSPNPTVADIRLTVVDYEELFIIGKPTIYHYIIRVNLIMSDGTFRPYQDLDIRRTEEPGSEETIFINHEGRTYSFTKVLS</sequence>
<keyword evidence="3" id="KW-1185">Reference proteome</keyword>
<dbReference type="RefSeq" id="WP_041059277.1">
    <property type="nucleotide sequence ID" value="NZ_JXAL01000001.1"/>
</dbReference>
<evidence type="ECO:0000256" key="1">
    <source>
        <dbReference type="SAM" id="MobiDB-lite"/>
    </source>
</evidence>
<reference evidence="2 3" key="1">
    <citation type="submission" date="2014-12" db="EMBL/GenBank/DDBJ databases">
        <title>Draft genome sequence of Cohnella kolymensis strain B-2846.</title>
        <authorList>
            <person name="Karlyshev A.V."/>
            <person name="Kudryashova E.B."/>
        </authorList>
    </citation>
    <scope>NUCLEOTIDE SEQUENCE [LARGE SCALE GENOMIC DNA]</scope>
    <source>
        <strain evidence="2 3">VKM B-2846</strain>
    </source>
</reference>
<comment type="caution">
    <text evidence="2">The sequence shown here is derived from an EMBL/GenBank/DDBJ whole genome shotgun (WGS) entry which is preliminary data.</text>
</comment>
<feature type="region of interest" description="Disordered" evidence="1">
    <location>
        <begin position="1"/>
        <end position="47"/>
    </location>
</feature>
<proteinExistence type="predicted"/>
<evidence type="ECO:0000313" key="2">
    <source>
        <dbReference type="EMBL" id="KIL37607.1"/>
    </source>
</evidence>
<protein>
    <recommendedName>
        <fullName evidence="4">Collagen-like protein</fullName>
    </recommendedName>
</protein>
<dbReference type="Gene3D" id="1.20.5.320">
    <property type="entry name" value="6-Phosphogluconate Dehydrogenase, domain 3"/>
    <property type="match status" value="1"/>
</dbReference>